<reference evidence="1" key="1">
    <citation type="submission" date="2023-04" db="EMBL/GenBank/DDBJ databases">
        <title>A chromosome-level genome assembly of the parasitoid wasp Eretmocerus hayati.</title>
        <authorList>
            <person name="Zhong Y."/>
            <person name="Liu S."/>
            <person name="Liu Y."/>
        </authorList>
    </citation>
    <scope>NUCLEOTIDE SEQUENCE</scope>
    <source>
        <strain evidence="1">ZJU_SS_LIU_2023</strain>
    </source>
</reference>
<dbReference type="EMBL" id="CM056744">
    <property type="protein sequence ID" value="KAJ8668014.1"/>
    <property type="molecule type" value="Genomic_DNA"/>
</dbReference>
<keyword evidence="2" id="KW-1185">Reference proteome</keyword>
<accession>A0ACC2NCF7</accession>
<name>A0ACC2NCF7_9HYME</name>
<protein>
    <submittedName>
        <fullName evidence="1">Uncharacterized protein</fullName>
    </submittedName>
</protein>
<sequence length="176" mass="19440">MKRSIHEDYCLPDSAHQATSGHVTGTSSDPCGACTCSSYGITQEKNCIFDQLVELQQGPTESEAEMELEYSNESPWTPLKSIRISSLHDQQVHMMQRANLILEGSLGVEPRICTSQVSNHYEIPSRSTRIALGDIPGPSSRSESNLDPREVQRIIDEIVGSHCDTQASNRGRREPA</sequence>
<gene>
    <name evidence="1" type="ORF">QAD02_009677</name>
</gene>
<evidence type="ECO:0000313" key="2">
    <source>
        <dbReference type="Proteomes" id="UP001239111"/>
    </source>
</evidence>
<organism evidence="1 2">
    <name type="scientific">Eretmocerus hayati</name>
    <dbReference type="NCBI Taxonomy" id="131215"/>
    <lineage>
        <taxon>Eukaryota</taxon>
        <taxon>Metazoa</taxon>
        <taxon>Ecdysozoa</taxon>
        <taxon>Arthropoda</taxon>
        <taxon>Hexapoda</taxon>
        <taxon>Insecta</taxon>
        <taxon>Pterygota</taxon>
        <taxon>Neoptera</taxon>
        <taxon>Endopterygota</taxon>
        <taxon>Hymenoptera</taxon>
        <taxon>Apocrita</taxon>
        <taxon>Proctotrupomorpha</taxon>
        <taxon>Chalcidoidea</taxon>
        <taxon>Aphelinidae</taxon>
        <taxon>Aphelininae</taxon>
        <taxon>Eretmocerus</taxon>
    </lineage>
</organism>
<proteinExistence type="predicted"/>
<dbReference type="Proteomes" id="UP001239111">
    <property type="component" value="Chromosome 4"/>
</dbReference>
<evidence type="ECO:0000313" key="1">
    <source>
        <dbReference type="EMBL" id="KAJ8668014.1"/>
    </source>
</evidence>
<comment type="caution">
    <text evidence="1">The sequence shown here is derived from an EMBL/GenBank/DDBJ whole genome shotgun (WGS) entry which is preliminary data.</text>
</comment>